<evidence type="ECO:0000313" key="8">
    <source>
        <dbReference type="EMBL" id="HGF34272.1"/>
    </source>
</evidence>
<evidence type="ECO:0000256" key="1">
    <source>
        <dbReference type="ARBA" id="ARBA00000085"/>
    </source>
</evidence>
<accession>A0A7C3ZBL9</accession>
<dbReference type="PANTHER" id="PTHR43304:SF1">
    <property type="entry name" value="PAC DOMAIN-CONTAINING PROTEIN"/>
    <property type="match status" value="1"/>
</dbReference>
<comment type="caution">
    <text evidence="8">The sequence shown here is derived from an EMBL/GenBank/DDBJ whole genome shotgun (WGS) entry which is preliminary data.</text>
</comment>
<dbReference type="EC" id="2.7.13.3" evidence="2"/>
<proteinExistence type="predicted"/>
<evidence type="ECO:0000256" key="3">
    <source>
        <dbReference type="ARBA" id="ARBA00022553"/>
    </source>
</evidence>
<dbReference type="SMART" id="SM00388">
    <property type="entry name" value="HisKA"/>
    <property type="match status" value="1"/>
</dbReference>
<dbReference type="CDD" id="cd00082">
    <property type="entry name" value="HisKA"/>
    <property type="match status" value="1"/>
</dbReference>
<keyword evidence="4" id="KW-0808">Transferase</keyword>
<dbReference type="Pfam" id="PF00512">
    <property type="entry name" value="HisKA"/>
    <property type="match status" value="1"/>
</dbReference>
<dbReference type="InterPro" id="IPR005467">
    <property type="entry name" value="His_kinase_dom"/>
</dbReference>
<dbReference type="CDD" id="cd16921">
    <property type="entry name" value="HATPase_FilI-like"/>
    <property type="match status" value="1"/>
</dbReference>
<dbReference type="InterPro" id="IPR036097">
    <property type="entry name" value="HisK_dim/P_sf"/>
</dbReference>
<dbReference type="Gene3D" id="1.10.287.130">
    <property type="match status" value="1"/>
</dbReference>
<dbReference type="InterPro" id="IPR003594">
    <property type="entry name" value="HATPase_dom"/>
</dbReference>
<dbReference type="PROSITE" id="PS50109">
    <property type="entry name" value="HIS_KIN"/>
    <property type="match status" value="1"/>
</dbReference>
<name>A0A7C3ZBL9_9BACT</name>
<organism evidence="8">
    <name type="scientific">Desulfobacca acetoxidans</name>
    <dbReference type="NCBI Taxonomy" id="60893"/>
    <lineage>
        <taxon>Bacteria</taxon>
        <taxon>Pseudomonadati</taxon>
        <taxon>Thermodesulfobacteriota</taxon>
        <taxon>Desulfobaccia</taxon>
        <taxon>Desulfobaccales</taxon>
        <taxon>Desulfobaccaceae</taxon>
        <taxon>Desulfobacca</taxon>
    </lineage>
</organism>
<feature type="region of interest" description="Disordered" evidence="6">
    <location>
        <begin position="1"/>
        <end position="30"/>
    </location>
</feature>
<evidence type="ECO:0000259" key="7">
    <source>
        <dbReference type="PROSITE" id="PS50109"/>
    </source>
</evidence>
<protein>
    <recommendedName>
        <fullName evidence="2">histidine kinase</fullName>
        <ecNumber evidence="2">2.7.13.3</ecNumber>
    </recommendedName>
</protein>
<dbReference type="InterPro" id="IPR003661">
    <property type="entry name" value="HisK_dim/P_dom"/>
</dbReference>
<dbReference type="SUPFAM" id="SSF47384">
    <property type="entry name" value="Homodimeric domain of signal transducing histidine kinase"/>
    <property type="match status" value="1"/>
</dbReference>
<feature type="compositionally biased region" description="Polar residues" evidence="6">
    <location>
        <begin position="1"/>
        <end position="10"/>
    </location>
</feature>
<keyword evidence="3" id="KW-0597">Phosphoprotein</keyword>
<keyword evidence="5" id="KW-0418">Kinase</keyword>
<dbReference type="EMBL" id="DTMF01000194">
    <property type="protein sequence ID" value="HGF34272.1"/>
    <property type="molecule type" value="Genomic_DNA"/>
</dbReference>
<evidence type="ECO:0000256" key="4">
    <source>
        <dbReference type="ARBA" id="ARBA00022679"/>
    </source>
</evidence>
<dbReference type="InterPro" id="IPR004358">
    <property type="entry name" value="Sig_transdc_His_kin-like_C"/>
</dbReference>
<evidence type="ECO:0000256" key="5">
    <source>
        <dbReference type="ARBA" id="ARBA00022777"/>
    </source>
</evidence>
<evidence type="ECO:0000256" key="2">
    <source>
        <dbReference type="ARBA" id="ARBA00012438"/>
    </source>
</evidence>
<dbReference type="PRINTS" id="PR00344">
    <property type="entry name" value="BCTRLSENSOR"/>
</dbReference>
<dbReference type="PANTHER" id="PTHR43304">
    <property type="entry name" value="PHYTOCHROME-LIKE PROTEIN CPH1"/>
    <property type="match status" value="1"/>
</dbReference>
<feature type="domain" description="Histidine kinase" evidence="7">
    <location>
        <begin position="75"/>
        <end position="288"/>
    </location>
</feature>
<dbReference type="Gene3D" id="3.30.565.10">
    <property type="entry name" value="Histidine kinase-like ATPase, C-terminal domain"/>
    <property type="match status" value="1"/>
</dbReference>
<dbReference type="InterPro" id="IPR036890">
    <property type="entry name" value="HATPase_C_sf"/>
</dbReference>
<dbReference type="SMART" id="SM00387">
    <property type="entry name" value="HATPase_c"/>
    <property type="match status" value="1"/>
</dbReference>
<gene>
    <name evidence="8" type="ORF">ENW96_07780</name>
</gene>
<dbReference type="InterPro" id="IPR052162">
    <property type="entry name" value="Sensor_kinase/Photoreceptor"/>
</dbReference>
<dbReference type="GO" id="GO:0000155">
    <property type="term" value="F:phosphorelay sensor kinase activity"/>
    <property type="evidence" value="ECO:0007669"/>
    <property type="project" value="InterPro"/>
</dbReference>
<dbReference type="AlphaFoldDB" id="A0A7C3ZBL9"/>
<comment type="catalytic activity">
    <reaction evidence="1">
        <text>ATP + protein L-histidine = ADP + protein N-phospho-L-histidine.</text>
        <dbReference type="EC" id="2.7.13.3"/>
    </reaction>
</comment>
<dbReference type="FunFam" id="3.30.565.10:FF:000006">
    <property type="entry name" value="Sensor histidine kinase WalK"/>
    <property type="match status" value="1"/>
</dbReference>
<reference evidence="8" key="1">
    <citation type="journal article" date="2020" name="mSystems">
        <title>Genome- and Community-Level Interaction Insights into Carbon Utilization and Element Cycling Functions of Hydrothermarchaeota in Hydrothermal Sediment.</title>
        <authorList>
            <person name="Zhou Z."/>
            <person name="Liu Y."/>
            <person name="Xu W."/>
            <person name="Pan J."/>
            <person name="Luo Z.H."/>
            <person name="Li M."/>
        </authorList>
    </citation>
    <scope>NUCLEOTIDE SEQUENCE [LARGE SCALE GENOMIC DNA]</scope>
    <source>
        <strain evidence="8">SpSt-897</strain>
    </source>
</reference>
<evidence type="ECO:0000256" key="6">
    <source>
        <dbReference type="SAM" id="MobiDB-lite"/>
    </source>
</evidence>
<dbReference type="SUPFAM" id="SSF55874">
    <property type="entry name" value="ATPase domain of HSP90 chaperone/DNA topoisomerase II/histidine kinase"/>
    <property type="match status" value="1"/>
</dbReference>
<dbReference type="Pfam" id="PF02518">
    <property type="entry name" value="HATPase_c"/>
    <property type="match status" value="1"/>
</dbReference>
<sequence>MHCSPVSNHQAGRGHSSEVQRGTGRPVAARTAELNEVNANLATELEERRRAEQLLAYYAEDLKRSNAELEEFAYVASHDLQEPLRMVASFTQLLARRYRGKLDKDADEFIAYAVDGANRMQQLLNDLLAYSRVGTRGRPLVPVDCNSVLAKARANLFMSLEESGAKLSSDPLPMVRGDEVQLVQLFQNLIANALKFRGANPPEIQIATQETDDSWIFAVRDNGIGIAPAHQQRIFLIFQRLHPRSEYAGTGIGLAICKKIVERHGGRIWVESEPGHGATFYFSLPKGEPQ</sequence>